<dbReference type="SUPFAM" id="SSF55856">
    <property type="entry name" value="Cytochrome b5-like heme/steroid binding domain"/>
    <property type="match status" value="1"/>
</dbReference>
<protein>
    <submittedName>
        <fullName evidence="8">Membrane steroid-binding protein, putative</fullName>
    </submittedName>
    <submittedName>
        <fullName evidence="9">Putative cytochrome b5-like heme/steroid binding domain-containing protein</fullName>
    </submittedName>
</protein>
<gene>
    <name evidence="8" type="ordered locus">MTR_6g027060</name>
    <name evidence="9" type="ORF">MtrunA17_Chr6g0460431</name>
</gene>
<reference evidence="8 11" key="1">
    <citation type="journal article" date="2011" name="Nature">
        <title>The Medicago genome provides insight into the evolution of rhizobial symbioses.</title>
        <authorList>
            <person name="Young N.D."/>
            <person name="Debelle F."/>
            <person name="Oldroyd G.E."/>
            <person name="Geurts R."/>
            <person name="Cannon S.B."/>
            <person name="Udvardi M.K."/>
            <person name="Benedito V.A."/>
            <person name="Mayer K.F."/>
            <person name="Gouzy J."/>
            <person name="Schoof H."/>
            <person name="Van de Peer Y."/>
            <person name="Proost S."/>
            <person name="Cook D.R."/>
            <person name="Meyers B.C."/>
            <person name="Spannagl M."/>
            <person name="Cheung F."/>
            <person name="De Mita S."/>
            <person name="Krishnakumar V."/>
            <person name="Gundlach H."/>
            <person name="Zhou S."/>
            <person name="Mudge J."/>
            <person name="Bharti A.K."/>
            <person name="Murray J.D."/>
            <person name="Naoumkina M.A."/>
            <person name="Rosen B."/>
            <person name="Silverstein K.A."/>
            <person name="Tang H."/>
            <person name="Rombauts S."/>
            <person name="Zhao P.X."/>
            <person name="Zhou P."/>
            <person name="Barbe V."/>
            <person name="Bardou P."/>
            <person name="Bechner M."/>
            <person name="Bellec A."/>
            <person name="Berger A."/>
            <person name="Berges H."/>
            <person name="Bidwell S."/>
            <person name="Bisseling T."/>
            <person name="Choisne N."/>
            <person name="Couloux A."/>
            <person name="Denny R."/>
            <person name="Deshpande S."/>
            <person name="Dai X."/>
            <person name="Doyle J.J."/>
            <person name="Dudez A.M."/>
            <person name="Farmer A.D."/>
            <person name="Fouteau S."/>
            <person name="Franken C."/>
            <person name="Gibelin C."/>
            <person name="Gish J."/>
            <person name="Goldstein S."/>
            <person name="Gonzalez A.J."/>
            <person name="Green P.J."/>
            <person name="Hallab A."/>
            <person name="Hartog M."/>
            <person name="Hua A."/>
            <person name="Humphray S.J."/>
            <person name="Jeong D.H."/>
            <person name="Jing Y."/>
            <person name="Jocker A."/>
            <person name="Kenton S.M."/>
            <person name="Kim D.J."/>
            <person name="Klee K."/>
            <person name="Lai H."/>
            <person name="Lang C."/>
            <person name="Lin S."/>
            <person name="Macmil S.L."/>
            <person name="Magdelenat G."/>
            <person name="Matthews L."/>
            <person name="McCorrison J."/>
            <person name="Monaghan E.L."/>
            <person name="Mun J.H."/>
            <person name="Najar F.Z."/>
            <person name="Nicholson C."/>
            <person name="Noirot C."/>
            <person name="O'Bleness M."/>
            <person name="Paule C.R."/>
            <person name="Poulain J."/>
            <person name="Prion F."/>
            <person name="Qin B."/>
            <person name="Qu C."/>
            <person name="Retzel E.F."/>
            <person name="Riddle C."/>
            <person name="Sallet E."/>
            <person name="Samain S."/>
            <person name="Samson N."/>
            <person name="Sanders I."/>
            <person name="Saurat O."/>
            <person name="Scarpelli C."/>
            <person name="Schiex T."/>
            <person name="Segurens B."/>
            <person name="Severin A.J."/>
            <person name="Sherrier D.J."/>
            <person name="Shi R."/>
            <person name="Sims S."/>
            <person name="Singer S.R."/>
            <person name="Sinharoy S."/>
            <person name="Sterck L."/>
            <person name="Viollet A."/>
            <person name="Wang B.B."/>
            <person name="Wang K."/>
            <person name="Wang M."/>
            <person name="Wang X."/>
            <person name="Warfsmann J."/>
            <person name="Weissenbach J."/>
            <person name="White D.D."/>
            <person name="White J.D."/>
            <person name="Wiley G.B."/>
            <person name="Wincker P."/>
            <person name="Xing Y."/>
            <person name="Yang L."/>
            <person name="Yao Z."/>
            <person name="Ying F."/>
            <person name="Zhai J."/>
            <person name="Zhou L."/>
            <person name="Zuber A."/>
            <person name="Denarie J."/>
            <person name="Dixon R.A."/>
            <person name="May G.D."/>
            <person name="Schwartz D.C."/>
            <person name="Rogers J."/>
            <person name="Quetier F."/>
            <person name="Town C.D."/>
            <person name="Roe B.A."/>
        </authorList>
    </citation>
    <scope>NUCLEOTIDE SEQUENCE [LARGE SCALE GENOMIC DNA]</scope>
    <source>
        <strain evidence="8">A17</strain>
        <strain evidence="10 11">cv. Jemalong A17</strain>
    </source>
</reference>
<dbReference type="HOGENOM" id="CLU_2501360_0_0_1"/>
<evidence type="ECO:0000313" key="11">
    <source>
        <dbReference type="Proteomes" id="UP000002051"/>
    </source>
</evidence>
<dbReference type="EMBL" id="PSQE01000006">
    <property type="protein sequence ID" value="RHN50707.1"/>
    <property type="molecule type" value="Genomic_DNA"/>
</dbReference>
<organism evidence="8 11">
    <name type="scientific">Medicago truncatula</name>
    <name type="common">Barrel medic</name>
    <name type="synonym">Medicago tribuloides</name>
    <dbReference type="NCBI Taxonomy" id="3880"/>
    <lineage>
        <taxon>Eukaryota</taxon>
        <taxon>Viridiplantae</taxon>
        <taxon>Streptophyta</taxon>
        <taxon>Embryophyta</taxon>
        <taxon>Tracheophyta</taxon>
        <taxon>Spermatophyta</taxon>
        <taxon>Magnoliopsida</taxon>
        <taxon>eudicotyledons</taxon>
        <taxon>Gunneridae</taxon>
        <taxon>Pentapetalae</taxon>
        <taxon>rosids</taxon>
        <taxon>fabids</taxon>
        <taxon>Fabales</taxon>
        <taxon>Fabaceae</taxon>
        <taxon>Papilionoideae</taxon>
        <taxon>50 kb inversion clade</taxon>
        <taxon>NPAAA clade</taxon>
        <taxon>Hologalegina</taxon>
        <taxon>IRL clade</taxon>
        <taxon>Trifolieae</taxon>
        <taxon>Medicago</taxon>
    </lineage>
</organism>
<comment type="subcellular location">
    <subcellularLocation>
        <location evidence="1">Endoplasmic reticulum</location>
    </subcellularLocation>
</comment>
<dbReference type="InterPro" id="IPR050577">
    <property type="entry name" value="MAPR/NEUFC/NENF-like"/>
</dbReference>
<dbReference type="PANTHER" id="PTHR10281">
    <property type="entry name" value="MEMBRANE-ASSOCIATED PROGESTERONE RECEPTOR COMPONENT-RELATED"/>
    <property type="match status" value="1"/>
</dbReference>
<dbReference type="PANTHER" id="PTHR10281:SF72">
    <property type="entry name" value="NEUDESIN"/>
    <property type="match status" value="1"/>
</dbReference>
<keyword evidence="2" id="KW-0349">Heme</keyword>
<evidence type="ECO:0000256" key="1">
    <source>
        <dbReference type="ARBA" id="ARBA00004240"/>
    </source>
</evidence>
<keyword evidence="6" id="KW-0408">Iron</keyword>
<evidence type="ECO:0000256" key="6">
    <source>
        <dbReference type="ARBA" id="ARBA00023004"/>
    </source>
</evidence>
<proteinExistence type="predicted"/>
<keyword evidence="11" id="KW-1185">Reference proteome</keyword>
<evidence type="ECO:0000313" key="10">
    <source>
        <dbReference type="EnsemblPlants" id="AES75151"/>
    </source>
</evidence>
<dbReference type="GO" id="GO:0046872">
    <property type="term" value="F:metal ion binding"/>
    <property type="evidence" value="ECO:0007669"/>
    <property type="project" value="UniProtKB-KW"/>
</dbReference>
<evidence type="ECO:0000256" key="2">
    <source>
        <dbReference type="ARBA" id="ARBA00022617"/>
    </source>
</evidence>
<sequence>MSFEQTTIFCKLQLTTLGDSSLYVMNFYGSGGLYAMFAGKECNLPLALLSFKPQDINGNLEGFHKSELTVLEDWEYKFIDKYSKVG</sequence>
<evidence type="ECO:0000313" key="8">
    <source>
        <dbReference type="EMBL" id="AES75151.1"/>
    </source>
</evidence>
<dbReference type="EnsemblPlants" id="AES75151">
    <property type="protein sequence ID" value="AES75151"/>
    <property type="gene ID" value="MTR_6g027060"/>
</dbReference>
<evidence type="ECO:0000256" key="7">
    <source>
        <dbReference type="ARBA" id="ARBA00023121"/>
    </source>
</evidence>
<reference evidence="10" key="3">
    <citation type="submission" date="2015-04" db="UniProtKB">
        <authorList>
            <consortium name="EnsemblPlants"/>
        </authorList>
    </citation>
    <scope>IDENTIFICATION</scope>
    <source>
        <strain evidence="10">cv. Jemalong A17</strain>
    </source>
</reference>
<keyword evidence="7" id="KW-0446">Lipid-binding</keyword>
<keyword evidence="3" id="KW-0754">Steroid-binding</keyword>
<evidence type="ECO:0000256" key="4">
    <source>
        <dbReference type="ARBA" id="ARBA00022723"/>
    </source>
</evidence>
<dbReference type="AlphaFoldDB" id="G7KPJ4"/>
<dbReference type="GO" id="GO:0005783">
    <property type="term" value="C:endoplasmic reticulum"/>
    <property type="evidence" value="ECO:0000318"/>
    <property type="project" value="GO_Central"/>
</dbReference>
<dbReference type="InterPro" id="IPR036400">
    <property type="entry name" value="Cyt_B5-like_heme/steroid_sf"/>
</dbReference>
<name>G7KPJ4_MEDTR</name>
<dbReference type="EMBL" id="CM001222">
    <property type="protein sequence ID" value="AES75151.1"/>
    <property type="molecule type" value="Genomic_DNA"/>
</dbReference>
<reference evidence="9" key="4">
    <citation type="journal article" date="2018" name="Nat. Plants">
        <title>Whole-genome landscape of Medicago truncatula symbiotic genes.</title>
        <authorList>
            <person name="Pecrix Y."/>
            <person name="Gamas P."/>
            <person name="Carrere S."/>
        </authorList>
    </citation>
    <scope>NUCLEOTIDE SEQUENCE</scope>
    <source>
        <tissue evidence="9">Leaves</tissue>
    </source>
</reference>
<keyword evidence="4" id="KW-0479">Metal-binding</keyword>
<keyword evidence="5" id="KW-0256">Endoplasmic reticulum</keyword>
<dbReference type="PaxDb" id="3880-AES75151"/>
<evidence type="ECO:0000313" key="9">
    <source>
        <dbReference type="EMBL" id="RHN50707.1"/>
    </source>
</evidence>
<dbReference type="Proteomes" id="UP000265566">
    <property type="component" value="Chromosome 6"/>
</dbReference>
<reference evidence="8 11" key="2">
    <citation type="journal article" date="2014" name="BMC Genomics">
        <title>An improved genome release (version Mt4.0) for the model legume Medicago truncatula.</title>
        <authorList>
            <person name="Tang H."/>
            <person name="Krishnakumar V."/>
            <person name="Bidwell S."/>
            <person name="Rosen B."/>
            <person name="Chan A."/>
            <person name="Zhou S."/>
            <person name="Gentzbittel L."/>
            <person name="Childs K.L."/>
            <person name="Yandell M."/>
            <person name="Gundlach H."/>
            <person name="Mayer K.F."/>
            <person name="Schwartz D.C."/>
            <person name="Town C.D."/>
        </authorList>
    </citation>
    <scope>GENOME REANNOTATION</scope>
    <source>
        <strain evidence="10 11">cv. Jemalong A17</strain>
    </source>
</reference>
<dbReference type="Proteomes" id="UP000002051">
    <property type="component" value="Chromosome 6"/>
</dbReference>
<evidence type="ECO:0000256" key="3">
    <source>
        <dbReference type="ARBA" id="ARBA00022665"/>
    </source>
</evidence>
<dbReference type="Gramene" id="rna35029">
    <property type="protein sequence ID" value="RHN50707.1"/>
    <property type="gene ID" value="gene35029"/>
</dbReference>
<dbReference type="eggNOG" id="KOG1110">
    <property type="taxonomic scope" value="Eukaryota"/>
</dbReference>
<dbReference type="GO" id="GO:0005496">
    <property type="term" value="F:steroid binding"/>
    <property type="evidence" value="ECO:0007669"/>
    <property type="project" value="UniProtKB-KW"/>
</dbReference>
<dbReference type="Gene3D" id="3.10.120.10">
    <property type="entry name" value="Cytochrome b5-like heme/steroid binding domain"/>
    <property type="match status" value="1"/>
</dbReference>
<evidence type="ECO:0000256" key="5">
    <source>
        <dbReference type="ARBA" id="ARBA00022824"/>
    </source>
</evidence>
<dbReference type="GO" id="GO:0012505">
    <property type="term" value="C:endomembrane system"/>
    <property type="evidence" value="ECO:0000318"/>
    <property type="project" value="GO_Central"/>
</dbReference>
<accession>G7KPJ4</accession>
<dbReference type="GO" id="GO:0016020">
    <property type="term" value="C:membrane"/>
    <property type="evidence" value="ECO:0000318"/>
    <property type="project" value="GO_Central"/>
</dbReference>